<evidence type="ECO:0000256" key="3">
    <source>
        <dbReference type="ARBA" id="ARBA00022723"/>
    </source>
</evidence>
<feature type="domain" description="PIN" evidence="7">
    <location>
        <begin position="2"/>
        <end position="118"/>
    </location>
</feature>
<dbReference type="EC" id="3.1.-.-" evidence="6"/>
<reference evidence="9" key="1">
    <citation type="journal article" date="2019" name="Int. J. Syst. Evol. Microbiol.">
        <title>The Global Catalogue of Microorganisms (GCM) 10K type strain sequencing project: providing services to taxonomists for standard genome sequencing and annotation.</title>
        <authorList>
            <consortium name="The Broad Institute Genomics Platform"/>
            <consortium name="The Broad Institute Genome Sequencing Center for Infectious Disease"/>
            <person name="Wu L."/>
            <person name="Ma J."/>
        </authorList>
    </citation>
    <scope>NUCLEOTIDE SEQUENCE [LARGE SCALE GENOMIC DNA]</scope>
    <source>
        <strain evidence="9">NCAIM B.01391</strain>
    </source>
</reference>
<dbReference type="EMBL" id="JBHSLW010000028">
    <property type="protein sequence ID" value="MFC5421313.1"/>
    <property type="molecule type" value="Genomic_DNA"/>
</dbReference>
<evidence type="ECO:0000256" key="5">
    <source>
        <dbReference type="ARBA" id="ARBA00022842"/>
    </source>
</evidence>
<proteinExistence type="inferred from homology"/>
<dbReference type="InterPro" id="IPR002716">
    <property type="entry name" value="PIN_dom"/>
</dbReference>
<dbReference type="InterPro" id="IPR051749">
    <property type="entry name" value="PINc/VapC_TA_RNase"/>
</dbReference>
<organism evidence="8 9">
    <name type="scientific">Bosea eneae</name>
    <dbReference type="NCBI Taxonomy" id="151454"/>
    <lineage>
        <taxon>Bacteria</taxon>
        <taxon>Pseudomonadati</taxon>
        <taxon>Pseudomonadota</taxon>
        <taxon>Alphaproteobacteria</taxon>
        <taxon>Hyphomicrobiales</taxon>
        <taxon>Boseaceae</taxon>
        <taxon>Bosea</taxon>
    </lineage>
</organism>
<accession>A0ABW0IVX2</accession>
<keyword evidence="9" id="KW-1185">Reference proteome</keyword>
<keyword evidence="3 6" id="KW-0479">Metal-binding</keyword>
<evidence type="ECO:0000313" key="9">
    <source>
        <dbReference type="Proteomes" id="UP001596053"/>
    </source>
</evidence>
<dbReference type="InterPro" id="IPR029060">
    <property type="entry name" value="PIN-like_dom_sf"/>
</dbReference>
<keyword evidence="2 6" id="KW-0540">Nuclease</keyword>
<dbReference type="RefSeq" id="WP_377799647.1">
    <property type="nucleotide sequence ID" value="NZ_JBHSLW010000028.1"/>
</dbReference>
<name>A0ABW0IVX2_9HYPH</name>
<keyword evidence="6" id="KW-0800">Toxin</keyword>
<sequence>MIVVDTSVWISLLRDRGTPQVERLLAIRNRSEILLTDLVLLELLQGSRDDRHASRIERDLSVFEQVAISSLELAPIAARHYRRLRTRGITIRKTADLIIASYCITHGHHLLHQDRDFDPFAEHCGLLIA</sequence>
<evidence type="ECO:0000259" key="7">
    <source>
        <dbReference type="Pfam" id="PF01850"/>
    </source>
</evidence>
<keyword evidence="4 6" id="KW-0378">Hydrolase</keyword>
<keyword evidence="1 6" id="KW-1277">Toxin-antitoxin system</keyword>
<gene>
    <name evidence="6" type="primary">vapC</name>
    <name evidence="8" type="ORF">ACFPOB_17290</name>
</gene>
<comment type="cofactor">
    <cofactor evidence="6">
        <name>Mg(2+)</name>
        <dbReference type="ChEBI" id="CHEBI:18420"/>
    </cofactor>
</comment>
<dbReference type="InterPro" id="IPR022907">
    <property type="entry name" value="VapC_family"/>
</dbReference>
<comment type="caution">
    <text evidence="8">The sequence shown here is derived from an EMBL/GenBank/DDBJ whole genome shotgun (WGS) entry which is preliminary data.</text>
</comment>
<dbReference type="HAMAP" id="MF_00265">
    <property type="entry name" value="VapC_Nob1"/>
    <property type="match status" value="1"/>
</dbReference>
<evidence type="ECO:0000256" key="4">
    <source>
        <dbReference type="ARBA" id="ARBA00022801"/>
    </source>
</evidence>
<dbReference type="Pfam" id="PF01850">
    <property type="entry name" value="PIN"/>
    <property type="match status" value="1"/>
</dbReference>
<evidence type="ECO:0000256" key="1">
    <source>
        <dbReference type="ARBA" id="ARBA00022649"/>
    </source>
</evidence>
<evidence type="ECO:0000256" key="2">
    <source>
        <dbReference type="ARBA" id="ARBA00022722"/>
    </source>
</evidence>
<evidence type="ECO:0000313" key="8">
    <source>
        <dbReference type="EMBL" id="MFC5421313.1"/>
    </source>
</evidence>
<dbReference type="SUPFAM" id="SSF88723">
    <property type="entry name" value="PIN domain-like"/>
    <property type="match status" value="1"/>
</dbReference>
<dbReference type="Proteomes" id="UP001596053">
    <property type="component" value="Unassembled WGS sequence"/>
</dbReference>
<feature type="binding site" evidence="6">
    <location>
        <position position="96"/>
    </location>
    <ligand>
        <name>Mg(2+)</name>
        <dbReference type="ChEBI" id="CHEBI:18420"/>
    </ligand>
</feature>
<dbReference type="PANTHER" id="PTHR42740:SF1">
    <property type="entry name" value="RIBONUCLEASE VAPC3"/>
    <property type="match status" value="1"/>
</dbReference>
<keyword evidence="5 6" id="KW-0460">Magnesium</keyword>
<protein>
    <recommendedName>
        <fullName evidence="6">Ribonuclease VapC</fullName>
        <shortName evidence="6">RNase VapC</shortName>
        <ecNumber evidence="6">3.1.-.-</ecNumber>
    </recommendedName>
    <alternativeName>
        <fullName evidence="6">Toxin VapC</fullName>
    </alternativeName>
</protein>
<comment type="function">
    <text evidence="6">Toxic component of a toxin-antitoxin (TA) system. An RNase.</text>
</comment>
<dbReference type="PANTHER" id="PTHR42740">
    <property type="entry name" value="RIBONUCLEASE VAPC3"/>
    <property type="match status" value="1"/>
</dbReference>
<feature type="binding site" evidence="6">
    <location>
        <position position="5"/>
    </location>
    <ligand>
        <name>Mg(2+)</name>
        <dbReference type="ChEBI" id="CHEBI:18420"/>
    </ligand>
</feature>
<comment type="similarity">
    <text evidence="6">Belongs to the PINc/VapC protein family.</text>
</comment>
<dbReference type="Gene3D" id="3.40.50.1010">
    <property type="entry name" value="5'-nuclease"/>
    <property type="match status" value="1"/>
</dbReference>
<evidence type="ECO:0000256" key="6">
    <source>
        <dbReference type="HAMAP-Rule" id="MF_00265"/>
    </source>
</evidence>